<name>A0A5N5WJ87_9EURO</name>
<evidence type="ECO:0000256" key="1">
    <source>
        <dbReference type="ARBA" id="ARBA00023015"/>
    </source>
</evidence>
<dbReference type="AlphaFoldDB" id="A0A5N5WJ87"/>
<dbReference type="EMBL" id="ML732398">
    <property type="protein sequence ID" value="KAB8068359.1"/>
    <property type="molecule type" value="Genomic_DNA"/>
</dbReference>
<keyword evidence="2" id="KW-0804">Transcription</keyword>
<dbReference type="OrthoDB" id="5392779at2759"/>
<accession>A0A5N5WJ87</accession>
<keyword evidence="1" id="KW-0805">Transcription regulation</keyword>
<reference evidence="4 5" key="1">
    <citation type="submission" date="2019-04" db="EMBL/GenBank/DDBJ databases">
        <title>Friends and foes A comparative genomics study of 23 Aspergillus species from section Flavi.</title>
        <authorList>
            <consortium name="DOE Joint Genome Institute"/>
            <person name="Kjaerbolling I."/>
            <person name="Vesth T."/>
            <person name="Frisvad J.C."/>
            <person name="Nybo J.L."/>
            <person name="Theobald S."/>
            <person name="Kildgaard S."/>
            <person name="Isbrandt T."/>
            <person name="Kuo A."/>
            <person name="Sato A."/>
            <person name="Lyhne E.K."/>
            <person name="Kogle M.E."/>
            <person name="Wiebenga A."/>
            <person name="Kun R.S."/>
            <person name="Lubbers R.J."/>
            <person name="Makela M.R."/>
            <person name="Barry K."/>
            <person name="Chovatia M."/>
            <person name="Clum A."/>
            <person name="Daum C."/>
            <person name="Haridas S."/>
            <person name="He G."/>
            <person name="LaButti K."/>
            <person name="Lipzen A."/>
            <person name="Mondo S."/>
            <person name="Riley R."/>
            <person name="Salamov A."/>
            <person name="Simmons B.A."/>
            <person name="Magnuson J.K."/>
            <person name="Henrissat B."/>
            <person name="Mortensen U.H."/>
            <person name="Larsen T.O."/>
            <person name="Devries R.P."/>
            <person name="Grigoriev I.V."/>
            <person name="Machida M."/>
            <person name="Baker S.E."/>
            <person name="Andersen M.R."/>
        </authorList>
    </citation>
    <scope>NUCLEOTIDE SEQUENCE [LARGE SCALE GENOMIC DNA]</scope>
    <source>
        <strain evidence="4 5">CBS 151.66</strain>
    </source>
</reference>
<evidence type="ECO:0000313" key="4">
    <source>
        <dbReference type="EMBL" id="KAB8068359.1"/>
    </source>
</evidence>
<keyword evidence="3" id="KW-0539">Nucleus</keyword>
<organism evidence="4 5">
    <name type="scientific">Aspergillus leporis</name>
    <dbReference type="NCBI Taxonomy" id="41062"/>
    <lineage>
        <taxon>Eukaryota</taxon>
        <taxon>Fungi</taxon>
        <taxon>Dikarya</taxon>
        <taxon>Ascomycota</taxon>
        <taxon>Pezizomycotina</taxon>
        <taxon>Eurotiomycetes</taxon>
        <taxon>Eurotiomycetidae</taxon>
        <taxon>Eurotiales</taxon>
        <taxon>Aspergillaceae</taxon>
        <taxon>Aspergillus</taxon>
        <taxon>Aspergillus subgen. Circumdati</taxon>
    </lineage>
</organism>
<evidence type="ECO:0000256" key="2">
    <source>
        <dbReference type="ARBA" id="ARBA00023163"/>
    </source>
</evidence>
<sequence>MTTLNASRDILSLFMSFRLSNLATTHCRGIDFLALTASIVLSIAHIEARRQRHMGDLSDVTDSSVFKHLPHPRSADRGLLEQAPEIMEATGKQATDDITSNVVKILRQVLDIDGEAAAVEIFNTTLCLRKGLEYVSKLCEDGNSLLIFTPTFGTIKIERCTVFNMASIMGEVHERNPALLSGVSVGREGPFESQQQPPDFEDALQAYQGLPPELL</sequence>
<dbReference type="PANTHER" id="PTHR47840">
    <property type="entry name" value="ZN(II)2CYS6 TRANSCRIPTION FACTOR (EUROFUNG)-RELATED"/>
    <property type="match status" value="1"/>
</dbReference>
<proteinExistence type="predicted"/>
<dbReference type="Proteomes" id="UP000326565">
    <property type="component" value="Unassembled WGS sequence"/>
</dbReference>
<protein>
    <submittedName>
        <fullName evidence="4">Uncharacterized protein</fullName>
    </submittedName>
</protein>
<gene>
    <name evidence="4" type="ORF">BDV29DRAFT_162461</name>
</gene>
<evidence type="ECO:0000313" key="5">
    <source>
        <dbReference type="Proteomes" id="UP000326565"/>
    </source>
</evidence>
<keyword evidence="5" id="KW-1185">Reference proteome</keyword>
<evidence type="ECO:0000256" key="3">
    <source>
        <dbReference type="ARBA" id="ARBA00023242"/>
    </source>
</evidence>
<dbReference type="PANTHER" id="PTHR47840:SF1">
    <property type="entry name" value="ZN(II)2CYS6 TRANSCRIPTION FACTOR (EUROFUNG)"/>
    <property type="match status" value="1"/>
</dbReference>